<dbReference type="NCBIfam" id="TIGR02849">
    <property type="entry name" value="spore_III_AD"/>
    <property type="match status" value="1"/>
</dbReference>
<keyword evidence="1" id="KW-0472">Membrane</keyword>
<organism evidence="3 4">
    <name type="scientific">Hydrogenibacillus schlegelii</name>
    <name type="common">Bacillus schlegelii</name>
    <dbReference type="NCBI Taxonomy" id="1484"/>
    <lineage>
        <taxon>Bacteria</taxon>
        <taxon>Bacillati</taxon>
        <taxon>Bacillota</taxon>
        <taxon>Bacilli</taxon>
        <taxon>Bacillales</taxon>
        <taxon>Bacillales Family X. Incertae Sedis</taxon>
        <taxon>Hydrogenibacillus</taxon>
    </lineage>
</organism>
<dbReference type="InterPro" id="IPR025664">
    <property type="entry name" value="Spore_III_AC/AD"/>
</dbReference>
<sequence>MEIWQIVGIGLTATALSLVLKAERPAFAFFVVLVAGVMLFFLILDDVVKIVALLADLAQRAKVNTLFVATILKIVAVAYIADFAAQISRDAGEGSIAGKIELGGKLMILLMAVPIIEALIEAVLRLIP</sequence>
<dbReference type="InterPro" id="IPR014211">
    <property type="entry name" value="Spore_III_AD"/>
</dbReference>
<dbReference type="Proteomes" id="UP000243024">
    <property type="component" value="Unassembled WGS sequence"/>
</dbReference>
<evidence type="ECO:0000313" key="4">
    <source>
        <dbReference type="Proteomes" id="UP000243024"/>
    </source>
</evidence>
<evidence type="ECO:0000256" key="1">
    <source>
        <dbReference type="SAM" id="Phobius"/>
    </source>
</evidence>
<dbReference type="OrthoDB" id="1682150at2"/>
<proteinExistence type="predicted"/>
<gene>
    <name evidence="2" type="primary">spoIIIAD</name>
    <name evidence="2" type="ORF">KM312_11690</name>
    <name evidence="3" type="ORF">SA87_04990</name>
</gene>
<evidence type="ECO:0000313" key="2">
    <source>
        <dbReference type="EMBL" id="MBT9283282.1"/>
    </source>
</evidence>
<dbReference type="AlphaFoldDB" id="A0A132NC90"/>
<reference evidence="3 4" key="1">
    <citation type="submission" date="2015-09" db="EMBL/GenBank/DDBJ databases">
        <title>Draft genome sequence of Hydrogenibacillus schlegelii DSM 2000.</title>
        <authorList>
            <person name="Hemp J."/>
        </authorList>
    </citation>
    <scope>NUCLEOTIDE SEQUENCE [LARGE SCALE GENOMIC DNA]</scope>
    <source>
        <strain evidence="3 4">MA 48</strain>
    </source>
</reference>
<dbReference type="RefSeq" id="WP_066203839.1">
    <property type="nucleotide sequence ID" value="NZ_CBCSAS010000064.1"/>
</dbReference>
<dbReference type="Pfam" id="PF06686">
    <property type="entry name" value="SpoIIIAC"/>
    <property type="match status" value="2"/>
</dbReference>
<keyword evidence="1" id="KW-0812">Transmembrane</keyword>
<dbReference type="EMBL" id="JXBB01000066">
    <property type="protein sequence ID" value="OAR03242.1"/>
    <property type="molecule type" value="Genomic_DNA"/>
</dbReference>
<feature type="transmembrane region" description="Helical" evidence="1">
    <location>
        <begin position="106"/>
        <end position="127"/>
    </location>
</feature>
<accession>A0A132NC90</accession>
<dbReference type="Proteomes" id="UP000748108">
    <property type="component" value="Unassembled WGS sequence"/>
</dbReference>
<evidence type="ECO:0000313" key="3">
    <source>
        <dbReference type="EMBL" id="OAR03242.1"/>
    </source>
</evidence>
<dbReference type="STRING" id="1484.SA87_04990"/>
<dbReference type="EMBL" id="JAHHQF010000089">
    <property type="protein sequence ID" value="MBT9283282.1"/>
    <property type="molecule type" value="Genomic_DNA"/>
</dbReference>
<keyword evidence="1" id="KW-1133">Transmembrane helix</keyword>
<feature type="transmembrane region" description="Helical" evidence="1">
    <location>
        <begin position="64"/>
        <end position="85"/>
    </location>
</feature>
<name>A0A132NC90_HYDSH</name>
<feature type="transmembrane region" description="Helical" evidence="1">
    <location>
        <begin position="26"/>
        <end position="44"/>
    </location>
</feature>
<comment type="caution">
    <text evidence="3">The sequence shown here is derived from an EMBL/GenBank/DDBJ whole genome shotgun (WGS) entry which is preliminary data.</text>
</comment>
<protein>
    <submittedName>
        <fullName evidence="3">Stage III sporulation protein AD</fullName>
    </submittedName>
</protein>
<keyword evidence="4" id="KW-1185">Reference proteome</keyword>
<reference evidence="2" key="2">
    <citation type="journal article" date="2021" name="Microbiology">
        <title>Metagenomic Analysis of the Microbial Community in the Underground Coal Fire Area (Kemerovo Region, Russia) Revealed Predominance of Thermophilic Members of the Phyla Deinococcus-thermus, Aquificae, and Firmicutes.</title>
        <authorList>
            <person name="Kadnikov V."/>
            <person name="Mardanov A.V."/>
            <person name="Beletsky A.V."/>
            <person name="Karnachuk O.V."/>
            <person name="Ravin N.V."/>
        </authorList>
    </citation>
    <scope>NUCLEOTIDE SEQUENCE</scope>
    <source>
        <strain evidence="2">RBS10-49</strain>
    </source>
</reference>